<evidence type="ECO:0000313" key="2">
    <source>
        <dbReference type="EMBL" id="VEH99663.1"/>
    </source>
</evidence>
<reference evidence="2 4" key="2">
    <citation type="submission" date="2018-12" db="EMBL/GenBank/DDBJ databases">
        <authorList>
            <consortium name="Pathogen Informatics"/>
        </authorList>
    </citation>
    <scope>NUCLEOTIDE SEQUENCE [LARGE SCALE GENOMIC DNA]</scope>
    <source>
        <strain evidence="2 4">NCTC13489</strain>
    </source>
</reference>
<proteinExistence type="predicted"/>
<evidence type="ECO:0000313" key="3">
    <source>
        <dbReference type="Proteomes" id="UP000028349"/>
    </source>
</evidence>
<gene>
    <name evidence="1" type="ORF">HY04_09555</name>
    <name evidence="2" type="ORF">NCTC13489_01645</name>
</gene>
<dbReference type="Proteomes" id="UP000270036">
    <property type="component" value="Chromosome"/>
</dbReference>
<protein>
    <submittedName>
        <fullName evidence="2">Uncharacterized protein</fullName>
    </submittedName>
</protein>
<dbReference type="Proteomes" id="UP000028349">
    <property type="component" value="Unassembled WGS sequence"/>
</dbReference>
<reference evidence="1 3" key="1">
    <citation type="submission" date="2014-07" db="EMBL/GenBank/DDBJ databases">
        <authorList>
            <person name="Pisani N.G."/>
            <person name="Newman J.D."/>
        </authorList>
    </citation>
    <scope>NUCLEOTIDE SEQUENCE [LARGE SCALE GENOMIC DNA]</scope>
    <source>
        <strain evidence="1 3">LMG 24720</strain>
    </source>
</reference>
<accession>A0A3S4YTB9</accession>
<evidence type="ECO:0000313" key="4">
    <source>
        <dbReference type="Proteomes" id="UP000270036"/>
    </source>
</evidence>
<organism evidence="2 4">
    <name type="scientific">Kaistella antarctica</name>
    <dbReference type="NCBI Taxonomy" id="266748"/>
    <lineage>
        <taxon>Bacteria</taxon>
        <taxon>Pseudomonadati</taxon>
        <taxon>Bacteroidota</taxon>
        <taxon>Flavobacteriia</taxon>
        <taxon>Flavobacteriales</taxon>
        <taxon>Weeksellaceae</taxon>
        <taxon>Chryseobacterium group</taxon>
        <taxon>Kaistella</taxon>
    </lineage>
</organism>
<sequence length="135" mass="15086">MKKLILIFGILTFSLILTDCSRENESSNSAEIKINPPNWIQGTWLLENPNTNIGFRFTTNDVVIIQSGAELSQRGQLELFKNSGQSVSASNESSENIYKLISNFPGGQTTIYSFTKISNTKIKWDAVTNSVYTKQ</sequence>
<dbReference type="RefSeq" id="WP_034719209.1">
    <property type="nucleotide sequence ID" value="NZ_FOIX01000004.1"/>
</dbReference>
<dbReference type="AlphaFoldDB" id="A0A3S4YTB9"/>
<dbReference type="STRING" id="266748.HY04_09555"/>
<dbReference type="OrthoDB" id="1151192at2"/>
<dbReference type="EMBL" id="JPEP01000002">
    <property type="protein sequence ID" value="KEY18716.1"/>
    <property type="molecule type" value="Genomic_DNA"/>
</dbReference>
<dbReference type="EMBL" id="LR134441">
    <property type="protein sequence ID" value="VEH99663.1"/>
    <property type="molecule type" value="Genomic_DNA"/>
</dbReference>
<keyword evidence="3" id="KW-1185">Reference proteome</keyword>
<dbReference type="KEGG" id="cant:NCTC13489_01645"/>
<name>A0A3S4YTB9_9FLAO</name>
<evidence type="ECO:0000313" key="1">
    <source>
        <dbReference type="EMBL" id="KEY18716.1"/>
    </source>
</evidence>